<keyword evidence="3" id="KW-1185">Reference proteome</keyword>
<dbReference type="Pfam" id="PF02625">
    <property type="entry name" value="XdhC_CoxI"/>
    <property type="match status" value="1"/>
</dbReference>
<evidence type="ECO:0000259" key="1">
    <source>
        <dbReference type="Pfam" id="PF02625"/>
    </source>
</evidence>
<dbReference type="InterPro" id="IPR052698">
    <property type="entry name" value="MoCofactor_Util/Proc"/>
</dbReference>
<dbReference type="EMBL" id="JAWDIQ010000001">
    <property type="protein sequence ID" value="MDY0407709.1"/>
    <property type="molecule type" value="Genomic_DNA"/>
</dbReference>
<dbReference type="PANTHER" id="PTHR30388:SF6">
    <property type="entry name" value="XANTHINE DEHYDROGENASE SUBUNIT A-RELATED"/>
    <property type="match status" value="1"/>
</dbReference>
<feature type="domain" description="XdhC- CoxI" evidence="1">
    <location>
        <begin position="18"/>
        <end position="77"/>
    </location>
</feature>
<comment type="caution">
    <text evidence="2">The sequence shown here is derived from an EMBL/GenBank/DDBJ whole genome shotgun (WGS) entry which is preliminary data.</text>
</comment>
<reference evidence="2 3" key="1">
    <citation type="submission" date="2023-10" db="EMBL/GenBank/DDBJ databases">
        <title>Virgibacillus soli CC-YMP-6 genome.</title>
        <authorList>
            <person name="Miliotis G."/>
            <person name="Sengupta P."/>
            <person name="Hameed A."/>
            <person name="Chuvochina M."/>
            <person name="Mcdonagh F."/>
            <person name="Simpson A.C."/>
            <person name="Singh N.K."/>
            <person name="Rekha P.D."/>
            <person name="Raman K."/>
            <person name="Hugenholtz P."/>
            <person name="Venkateswaran K."/>
        </authorList>
    </citation>
    <scope>NUCLEOTIDE SEQUENCE [LARGE SCALE GENOMIC DNA]</scope>
    <source>
        <strain evidence="2 3">CC-YMP-6</strain>
    </source>
</reference>
<dbReference type="RefSeq" id="WP_320378501.1">
    <property type="nucleotide sequence ID" value="NZ_JAWDIQ010000001.1"/>
</dbReference>
<evidence type="ECO:0000313" key="3">
    <source>
        <dbReference type="Proteomes" id="UP001275315"/>
    </source>
</evidence>
<dbReference type="PANTHER" id="PTHR30388">
    <property type="entry name" value="ALDEHYDE OXIDOREDUCTASE MOLYBDENUM COFACTOR ASSEMBLY PROTEIN"/>
    <property type="match status" value="1"/>
</dbReference>
<evidence type="ECO:0000313" key="2">
    <source>
        <dbReference type="EMBL" id="MDY0407709.1"/>
    </source>
</evidence>
<sequence>MNQMTELYEHAIKWSPHAILATVIKVEGSAYRKEGAMMLFGKDRQMGTISAGCLESDLAIQADEMLEEEIHSQTLVYDMSAEDDLGWGSGAGCNGKIHILLEHVNGLLRTNLVTALTYVAERREVNLVKILNEDRQVTDSIVSKFDDQTTFDQFTMNMKPKENPLYMLINPYQKRFSFNMCNQKNAS</sequence>
<gene>
    <name evidence="2" type="ORF">RWD45_02645</name>
</gene>
<protein>
    <submittedName>
        <fullName evidence="2">XdhC family protein</fullName>
    </submittedName>
</protein>
<dbReference type="InterPro" id="IPR003777">
    <property type="entry name" value="XdhC_CoxI"/>
</dbReference>
<name>A0ABU5CMY0_9BACI</name>
<accession>A0ABU5CMY0</accession>
<organism evidence="2 3">
    <name type="scientific">Paracerasibacillus soli</name>
    <dbReference type="NCBI Taxonomy" id="480284"/>
    <lineage>
        <taxon>Bacteria</taxon>
        <taxon>Bacillati</taxon>
        <taxon>Bacillota</taxon>
        <taxon>Bacilli</taxon>
        <taxon>Bacillales</taxon>
        <taxon>Bacillaceae</taxon>
        <taxon>Paracerasibacillus</taxon>
    </lineage>
</organism>
<dbReference type="Proteomes" id="UP001275315">
    <property type="component" value="Unassembled WGS sequence"/>
</dbReference>
<proteinExistence type="predicted"/>